<name>A0A427YX03_9TREE</name>
<dbReference type="AlphaFoldDB" id="A0A427YX03"/>
<sequence length="385" mass="43626">MTIQPLPPMPQLKLNTEGKPAIPSWVAPPETKLDDIQWQPLRTLDLALLDGTPEQQKECQETFAAAVKNEGFVLIKNFGVAPAVMQRMYDLANWTLNGDALSEEDKKKYEWDFDNGNWAGYKPPIGWSERGKAQPDFMEFYNWYGECWDKDMIPPKLRPFEDEIRAYASHMYNDVSRRVLVILSRILGLEDNYLWDNVAAKGHFLPGSCYCRFQAVHSVPENHGVCTLIPSQPITCLQMCGADGVWRYVPYVKDTVVANLGDVMEVASGGIFKATRHRVIKPVADQQDYERVSVISFNHADPDFPMEPIWHAPLIKEQGVQKDSQVYGAFLKAIEGGMQTPKFGDWKKFRNLGTQALQSAQKTVMINGKPHTENDVGGVKVYREI</sequence>
<reference evidence="7 8" key="1">
    <citation type="submission" date="2018-11" db="EMBL/GenBank/DDBJ databases">
        <title>Genome sequence of Saitozyma podzolica DSM 27192.</title>
        <authorList>
            <person name="Aliyu H."/>
            <person name="Gorte O."/>
            <person name="Ochsenreither K."/>
        </authorList>
    </citation>
    <scope>NUCLEOTIDE SEQUENCE [LARGE SCALE GENOMIC DNA]</scope>
    <source>
        <strain evidence="7 8">DSM 27192</strain>
    </source>
</reference>
<evidence type="ECO:0000256" key="2">
    <source>
        <dbReference type="ARBA" id="ARBA00022723"/>
    </source>
</evidence>
<dbReference type="InterPro" id="IPR026992">
    <property type="entry name" value="DIOX_N"/>
</dbReference>
<dbReference type="PANTHER" id="PTHR10209:SF172">
    <property type="entry name" value="FE2OG DIOXYGENASE DOMAIN-CONTAINING PROTEIN"/>
    <property type="match status" value="1"/>
</dbReference>
<protein>
    <recommendedName>
        <fullName evidence="9">Fe2OG dioxygenase domain-containing protein</fullName>
    </recommendedName>
</protein>
<dbReference type="EMBL" id="RSCD01000001">
    <property type="protein sequence ID" value="RSH95511.1"/>
    <property type="molecule type" value="Genomic_DNA"/>
</dbReference>
<evidence type="ECO:0000256" key="4">
    <source>
        <dbReference type="ARBA" id="ARBA00023004"/>
    </source>
</evidence>
<evidence type="ECO:0000256" key="3">
    <source>
        <dbReference type="ARBA" id="ARBA00023002"/>
    </source>
</evidence>
<comment type="caution">
    <text evidence="7">The sequence shown here is derived from an EMBL/GenBank/DDBJ whole genome shotgun (WGS) entry which is preliminary data.</text>
</comment>
<dbReference type="Proteomes" id="UP000279259">
    <property type="component" value="Unassembled WGS sequence"/>
</dbReference>
<evidence type="ECO:0000259" key="6">
    <source>
        <dbReference type="Pfam" id="PF14226"/>
    </source>
</evidence>
<organism evidence="7 8">
    <name type="scientific">Saitozyma podzolica</name>
    <dbReference type="NCBI Taxonomy" id="1890683"/>
    <lineage>
        <taxon>Eukaryota</taxon>
        <taxon>Fungi</taxon>
        <taxon>Dikarya</taxon>
        <taxon>Basidiomycota</taxon>
        <taxon>Agaricomycotina</taxon>
        <taxon>Tremellomycetes</taxon>
        <taxon>Tremellales</taxon>
        <taxon>Trimorphomycetaceae</taxon>
        <taxon>Saitozyma</taxon>
    </lineage>
</organism>
<dbReference type="GO" id="GO:0016491">
    <property type="term" value="F:oxidoreductase activity"/>
    <property type="evidence" value="ECO:0007669"/>
    <property type="project" value="UniProtKB-KW"/>
</dbReference>
<dbReference type="Pfam" id="PF14226">
    <property type="entry name" value="DIOX_N"/>
    <property type="match status" value="1"/>
</dbReference>
<dbReference type="Gene3D" id="2.60.120.330">
    <property type="entry name" value="B-lactam Antibiotic, Isopenicillin N Synthase, Chain"/>
    <property type="match status" value="1"/>
</dbReference>
<feature type="domain" description="Isopenicillin N synthase-like Fe(2+) 2OG dioxygenase" evidence="5">
    <location>
        <begin position="225"/>
        <end position="299"/>
    </location>
</feature>
<comment type="similarity">
    <text evidence="1">Belongs to the iron/ascorbate-dependent oxidoreductase family.</text>
</comment>
<evidence type="ECO:0008006" key="9">
    <source>
        <dbReference type="Google" id="ProtNLM"/>
    </source>
</evidence>
<dbReference type="SUPFAM" id="SSF51197">
    <property type="entry name" value="Clavaminate synthase-like"/>
    <property type="match status" value="1"/>
</dbReference>
<dbReference type="Pfam" id="PF03171">
    <property type="entry name" value="2OG-FeII_Oxy"/>
    <property type="match status" value="1"/>
</dbReference>
<feature type="domain" description="Non-haem dioxygenase N-terminal" evidence="6">
    <location>
        <begin position="43"/>
        <end position="146"/>
    </location>
</feature>
<dbReference type="OrthoDB" id="406156at2759"/>
<evidence type="ECO:0000313" key="7">
    <source>
        <dbReference type="EMBL" id="RSH95511.1"/>
    </source>
</evidence>
<gene>
    <name evidence="7" type="ORF">EHS25_000603</name>
</gene>
<keyword evidence="2" id="KW-0479">Metal-binding</keyword>
<dbReference type="GO" id="GO:0046872">
    <property type="term" value="F:metal ion binding"/>
    <property type="evidence" value="ECO:0007669"/>
    <property type="project" value="UniProtKB-KW"/>
</dbReference>
<evidence type="ECO:0000259" key="5">
    <source>
        <dbReference type="Pfam" id="PF03171"/>
    </source>
</evidence>
<keyword evidence="4" id="KW-0408">Iron</keyword>
<accession>A0A427YX03</accession>
<evidence type="ECO:0000256" key="1">
    <source>
        <dbReference type="ARBA" id="ARBA00008056"/>
    </source>
</evidence>
<dbReference type="InterPro" id="IPR027443">
    <property type="entry name" value="IPNS-like_sf"/>
</dbReference>
<keyword evidence="3" id="KW-0560">Oxidoreductase</keyword>
<proteinExistence type="inferred from homology"/>
<dbReference type="InterPro" id="IPR044861">
    <property type="entry name" value="IPNS-like_FE2OG_OXY"/>
</dbReference>
<evidence type="ECO:0000313" key="8">
    <source>
        <dbReference type="Proteomes" id="UP000279259"/>
    </source>
</evidence>
<keyword evidence="8" id="KW-1185">Reference proteome</keyword>
<dbReference type="PANTHER" id="PTHR10209">
    <property type="entry name" value="OXIDOREDUCTASE, 2OG-FE II OXYGENASE FAMILY PROTEIN"/>
    <property type="match status" value="1"/>
</dbReference>